<evidence type="ECO:0000313" key="5">
    <source>
        <dbReference type="Proteomes" id="UP000319731"/>
    </source>
</evidence>
<dbReference type="InterPro" id="IPR000307">
    <property type="entry name" value="Ribosomal_bS16"/>
</dbReference>
<dbReference type="GO" id="GO:0032543">
    <property type="term" value="P:mitochondrial translation"/>
    <property type="evidence" value="ECO:0007669"/>
    <property type="project" value="TreeGrafter"/>
</dbReference>
<dbReference type="SUPFAM" id="SSF54565">
    <property type="entry name" value="Ribosomal protein S16"/>
    <property type="match status" value="1"/>
</dbReference>
<dbReference type="AlphaFoldDB" id="A0A507BTF4"/>
<evidence type="ECO:0000256" key="3">
    <source>
        <dbReference type="ARBA" id="ARBA00023274"/>
    </source>
</evidence>
<name>A0A507BTF4_9FUNG</name>
<dbReference type="GO" id="GO:0003735">
    <property type="term" value="F:structural constituent of ribosome"/>
    <property type="evidence" value="ECO:0007669"/>
    <property type="project" value="InterPro"/>
</dbReference>
<dbReference type="InterPro" id="IPR020592">
    <property type="entry name" value="Ribosomal_bS16_CS"/>
</dbReference>
<reference evidence="4 5" key="1">
    <citation type="journal article" date="2019" name="Sci. Rep.">
        <title>Comparative genomics of chytrid fungi reveal insights into the obligate biotrophic and pathogenic lifestyle of Synchytrium endobioticum.</title>
        <authorList>
            <person name="van de Vossenberg B.T.L.H."/>
            <person name="Warris S."/>
            <person name="Nguyen H.D.T."/>
            <person name="van Gent-Pelzer M.P.E."/>
            <person name="Joly D.L."/>
            <person name="van de Geest H.C."/>
            <person name="Bonants P.J.M."/>
            <person name="Smith D.S."/>
            <person name="Levesque C.A."/>
            <person name="van der Lee T.A.J."/>
        </authorList>
    </citation>
    <scope>NUCLEOTIDE SEQUENCE [LARGE SCALE GENOMIC DNA]</scope>
    <source>
        <strain evidence="4 5">JEL517</strain>
    </source>
</reference>
<dbReference type="RefSeq" id="XP_031022452.1">
    <property type="nucleotide sequence ID" value="XM_031171591.1"/>
</dbReference>
<dbReference type="GeneID" id="42006888"/>
<comment type="caution">
    <text evidence="4">The sequence shown here is derived from an EMBL/GenBank/DDBJ whole genome shotgun (WGS) entry which is preliminary data.</text>
</comment>
<evidence type="ECO:0000313" key="4">
    <source>
        <dbReference type="EMBL" id="TPX30892.1"/>
    </source>
</evidence>
<dbReference type="InterPro" id="IPR023803">
    <property type="entry name" value="Ribosomal_bS16_dom_sf"/>
</dbReference>
<dbReference type="Gene3D" id="3.30.1320.10">
    <property type="match status" value="1"/>
</dbReference>
<keyword evidence="5" id="KW-1185">Reference proteome</keyword>
<dbReference type="Proteomes" id="UP000319731">
    <property type="component" value="Unassembled WGS sequence"/>
</dbReference>
<accession>A0A507BTF4</accession>
<keyword evidence="3" id="KW-0687">Ribonucleoprotein</keyword>
<evidence type="ECO:0000256" key="1">
    <source>
        <dbReference type="ARBA" id="ARBA00006668"/>
    </source>
</evidence>
<evidence type="ECO:0000256" key="2">
    <source>
        <dbReference type="ARBA" id="ARBA00022980"/>
    </source>
</evidence>
<dbReference type="GO" id="GO:0005763">
    <property type="term" value="C:mitochondrial small ribosomal subunit"/>
    <property type="evidence" value="ECO:0007669"/>
    <property type="project" value="TreeGrafter"/>
</dbReference>
<dbReference type="STRING" id="1806994.A0A507BTF4"/>
<dbReference type="PANTHER" id="PTHR12919:SF20">
    <property type="entry name" value="SMALL RIBOSOMAL SUBUNIT PROTEIN BS16M"/>
    <property type="match status" value="1"/>
</dbReference>
<dbReference type="EMBL" id="QEAO01000054">
    <property type="protein sequence ID" value="TPX30892.1"/>
    <property type="molecule type" value="Genomic_DNA"/>
</dbReference>
<keyword evidence="2" id="KW-0689">Ribosomal protein</keyword>
<organism evidence="4 5">
    <name type="scientific">Synchytrium microbalum</name>
    <dbReference type="NCBI Taxonomy" id="1806994"/>
    <lineage>
        <taxon>Eukaryota</taxon>
        <taxon>Fungi</taxon>
        <taxon>Fungi incertae sedis</taxon>
        <taxon>Chytridiomycota</taxon>
        <taxon>Chytridiomycota incertae sedis</taxon>
        <taxon>Chytridiomycetes</taxon>
        <taxon>Synchytriales</taxon>
        <taxon>Synchytriaceae</taxon>
        <taxon>Synchytrium</taxon>
    </lineage>
</organism>
<dbReference type="PROSITE" id="PS00732">
    <property type="entry name" value="RIBOSOMAL_S16"/>
    <property type="match status" value="1"/>
</dbReference>
<comment type="similarity">
    <text evidence="1">Belongs to the bacterial ribosomal protein bS16 family.</text>
</comment>
<dbReference type="NCBIfam" id="TIGR00002">
    <property type="entry name" value="S16"/>
    <property type="match status" value="1"/>
</dbReference>
<dbReference type="Pfam" id="PF00886">
    <property type="entry name" value="Ribosomal_S16"/>
    <property type="match status" value="1"/>
</dbReference>
<dbReference type="HAMAP" id="MF_00385">
    <property type="entry name" value="Ribosomal_bS16"/>
    <property type="match status" value="1"/>
</dbReference>
<dbReference type="OrthoDB" id="407221at2759"/>
<dbReference type="PANTHER" id="PTHR12919">
    <property type="entry name" value="30S RIBOSOMAL PROTEIN S16"/>
    <property type="match status" value="1"/>
</dbReference>
<sequence>MSLRLRLARWGARRHPFYGIVIAHARAARDKKPLEVLGTYTPIPDKLGVKHIELDTKRVKYWLAVGGQPSERVAWLLAKAGIIPHHPQYLHNRGAYVLDDEKTWDLAVRDKETGKVLATMSADEARSHFGKLDSIPEWLDDEKPVDTFRIPYDQIKLDGVIPKKELLNEERLLTLRTYLGIV</sequence>
<protein>
    <recommendedName>
        <fullName evidence="6">Ribosomal protein S16</fullName>
    </recommendedName>
</protein>
<evidence type="ECO:0008006" key="6">
    <source>
        <dbReference type="Google" id="ProtNLM"/>
    </source>
</evidence>
<proteinExistence type="inferred from homology"/>
<gene>
    <name evidence="4" type="ORF">SmJEL517_g05665</name>
</gene>